<proteinExistence type="predicted"/>
<keyword evidence="1" id="KW-0547">Nucleotide-binding</keyword>
<protein>
    <submittedName>
        <fullName evidence="1">ATP-binding protein</fullName>
    </submittedName>
</protein>
<evidence type="ECO:0000313" key="1">
    <source>
        <dbReference type="EMBL" id="OOP67749.1"/>
    </source>
</evidence>
<sequence>MRDVLIVPFNDTENIVISTDNSGAIGLKAEDVVKVPYETVAYFSFRVAVMECMAAGAIPFSVVIHNFCQEESWEAMKLGIEKGIEELGLDEISMIGSTESNFQLTQSALGVTILGKMNKSEMKEVPIQPTTKFALIGMPLVGSEVIEQKDQVAPLSLFKWMCSQEEVTHILPVGSKGVLYKLKKLNSSLDRISKESTIDLLKSSGPATCFLIAYQRKSENKLIKKAGTLFHHL</sequence>
<organism evidence="1 2">
    <name type="scientific">Heyndrickxia oleronia</name>
    <dbReference type="NCBI Taxonomy" id="38875"/>
    <lineage>
        <taxon>Bacteria</taxon>
        <taxon>Bacillati</taxon>
        <taxon>Bacillota</taxon>
        <taxon>Bacilli</taxon>
        <taxon>Bacillales</taxon>
        <taxon>Bacillaceae</taxon>
        <taxon>Heyndrickxia</taxon>
    </lineage>
</organism>
<comment type="caution">
    <text evidence="1">The sequence shown here is derived from an EMBL/GenBank/DDBJ whole genome shotgun (WGS) entry which is preliminary data.</text>
</comment>
<reference evidence="1 2" key="1">
    <citation type="submission" date="2017-01" db="EMBL/GenBank/DDBJ databases">
        <title>Draft genome sequence of Bacillus oleronius.</title>
        <authorList>
            <person name="Allam M."/>
        </authorList>
    </citation>
    <scope>NUCLEOTIDE SEQUENCE [LARGE SCALE GENOMIC DNA]</scope>
    <source>
        <strain evidence="1 2">DSM 9356</strain>
    </source>
</reference>
<dbReference type="AlphaFoldDB" id="A0A8E2LF28"/>
<keyword evidence="2" id="KW-1185">Reference proteome</keyword>
<dbReference type="EMBL" id="MTLA01000165">
    <property type="protein sequence ID" value="OOP67749.1"/>
    <property type="molecule type" value="Genomic_DNA"/>
</dbReference>
<accession>A0A8E2LF28</accession>
<dbReference type="Proteomes" id="UP000189761">
    <property type="component" value="Unassembled WGS sequence"/>
</dbReference>
<evidence type="ECO:0000313" key="2">
    <source>
        <dbReference type="Proteomes" id="UP000189761"/>
    </source>
</evidence>
<dbReference type="GO" id="GO:0005524">
    <property type="term" value="F:ATP binding"/>
    <property type="evidence" value="ECO:0007669"/>
    <property type="project" value="UniProtKB-KW"/>
</dbReference>
<keyword evidence="1" id="KW-0067">ATP-binding</keyword>
<name>A0A8E2LF28_9BACI</name>
<gene>
    <name evidence="1" type="ORF">BWZ43_14065</name>
</gene>
<dbReference type="RefSeq" id="WP_058006178.1">
    <property type="nucleotide sequence ID" value="NZ_CP065424.1"/>
</dbReference>